<protein>
    <submittedName>
        <fullName evidence="1">Uncharacterized protein</fullName>
    </submittedName>
</protein>
<evidence type="ECO:0000313" key="1">
    <source>
        <dbReference type="EMBL" id="KAI5673573.1"/>
    </source>
</evidence>
<reference evidence="2" key="1">
    <citation type="journal article" date="2023" name="Nat. Plants">
        <title>Single-cell RNA sequencing provides a high-resolution roadmap for understanding the multicellular compartmentation of specialized metabolism.</title>
        <authorList>
            <person name="Sun S."/>
            <person name="Shen X."/>
            <person name="Li Y."/>
            <person name="Li Y."/>
            <person name="Wang S."/>
            <person name="Li R."/>
            <person name="Zhang H."/>
            <person name="Shen G."/>
            <person name="Guo B."/>
            <person name="Wei J."/>
            <person name="Xu J."/>
            <person name="St-Pierre B."/>
            <person name="Chen S."/>
            <person name="Sun C."/>
        </authorList>
    </citation>
    <scope>NUCLEOTIDE SEQUENCE [LARGE SCALE GENOMIC DNA]</scope>
</reference>
<name>A0ACC0BLV5_CATRO</name>
<comment type="caution">
    <text evidence="1">The sequence shown here is derived from an EMBL/GenBank/DDBJ whole genome shotgun (WGS) entry which is preliminary data.</text>
</comment>
<evidence type="ECO:0000313" key="2">
    <source>
        <dbReference type="Proteomes" id="UP001060085"/>
    </source>
</evidence>
<organism evidence="1 2">
    <name type="scientific">Catharanthus roseus</name>
    <name type="common">Madagascar periwinkle</name>
    <name type="synonym">Vinca rosea</name>
    <dbReference type="NCBI Taxonomy" id="4058"/>
    <lineage>
        <taxon>Eukaryota</taxon>
        <taxon>Viridiplantae</taxon>
        <taxon>Streptophyta</taxon>
        <taxon>Embryophyta</taxon>
        <taxon>Tracheophyta</taxon>
        <taxon>Spermatophyta</taxon>
        <taxon>Magnoliopsida</taxon>
        <taxon>eudicotyledons</taxon>
        <taxon>Gunneridae</taxon>
        <taxon>Pentapetalae</taxon>
        <taxon>asterids</taxon>
        <taxon>lamiids</taxon>
        <taxon>Gentianales</taxon>
        <taxon>Apocynaceae</taxon>
        <taxon>Rauvolfioideae</taxon>
        <taxon>Vinceae</taxon>
        <taxon>Catharanthinae</taxon>
        <taxon>Catharanthus</taxon>
    </lineage>
</organism>
<gene>
    <name evidence="1" type="ORF">M9H77_13937</name>
</gene>
<keyword evidence="2" id="KW-1185">Reference proteome</keyword>
<dbReference type="EMBL" id="CM044703">
    <property type="protein sequence ID" value="KAI5673573.1"/>
    <property type="molecule type" value="Genomic_DNA"/>
</dbReference>
<sequence length="153" mass="17322">MTSTRCAGCKYLRRRCPSNCILSPYFPPNDPERFAYVHRIYGASNVTKMLQQVPVNQRALTADTLYYEAYCRIKDPVYGCVGIITQLHQQIHNAQSELAKIETEIAIVNNNGHIRDQSKCEQASITPAAFETNSLQGNVLPFSEFDPLMSQLY</sequence>
<accession>A0ACC0BLV5</accession>
<proteinExistence type="predicted"/>
<dbReference type="Proteomes" id="UP001060085">
    <property type="component" value="Linkage Group LG03"/>
</dbReference>